<dbReference type="RefSeq" id="WP_090772220.1">
    <property type="nucleotide sequence ID" value="NZ_FMZH01000013.1"/>
</dbReference>
<keyword evidence="1" id="KW-1133">Transmembrane helix</keyword>
<keyword evidence="4" id="KW-1185">Reference proteome</keyword>
<feature type="transmembrane region" description="Helical" evidence="1">
    <location>
        <begin position="167"/>
        <end position="188"/>
    </location>
</feature>
<dbReference type="AlphaFoldDB" id="A0A1G7AT61"/>
<dbReference type="EMBL" id="FMZH01000013">
    <property type="protein sequence ID" value="SDE17971.1"/>
    <property type="molecule type" value="Genomic_DNA"/>
</dbReference>
<name>A0A1G7AT61_9SPHI</name>
<evidence type="ECO:0000259" key="2">
    <source>
        <dbReference type="Pfam" id="PF07693"/>
    </source>
</evidence>
<dbReference type="Proteomes" id="UP000199455">
    <property type="component" value="Unassembled WGS sequence"/>
</dbReference>
<keyword evidence="1" id="KW-0472">Membrane</keyword>
<gene>
    <name evidence="3" type="ORF">SAMN04488024_11344</name>
</gene>
<sequence>MPKRKKGLIEFREELKKYIAAHNDGKPLVFIIDELDRCRPDYAVEVLEQIKHFFNVPGIVFVLSIDKVQLGNAVRGFYGSERIESNEYLRRFIDLEFSLPAPESGVFARYLFEYFDFDTYFKAPERSAYRELQEDSEAFVHFAIRLFSVTGLTLRQQEKVFSSARTILNTFAINNYLFPSIFILLIYIKDFRLDFYRMLMAKDTPYQNIIDELAQVFPKNIDHDDEMAFLVPEVTLLLMYQNSLLRKGKLQQLTEKNEQNKDTLLVKSCVDPTLGGSHFLGVLETLRRKGSFSVSIDHLINKINLMESFKTDLGLPA</sequence>
<organism evidence="3 4">
    <name type="scientific">Pedobacter soli</name>
    <dbReference type="NCBI Taxonomy" id="390242"/>
    <lineage>
        <taxon>Bacteria</taxon>
        <taxon>Pseudomonadati</taxon>
        <taxon>Bacteroidota</taxon>
        <taxon>Sphingobacteriia</taxon>
        <taxon>Sphingobacteriales</taxon>
        <taxon>Sphingobacteriaceae</taxon>
        <taxon>Pedobacter</taxon>
    </lineage>
</organism>
<proteinExistence type="predicted"/>
<protein>
    <submittedName>
        <fullName evidence="3">KAP family P-loop domain-containing protein</fullName>
    </submittedName>
</protein>
<dbReference type="STRING" id="390242.SAMN04488024_11344"/>
<evidence type="ECO:0000313" key="4">
    <source>
        <dbReference type="Proteomes" id="UP000199455"/>
    </source>
</evidence>
<evidence type="ECO:0000256" key="1">
    <source>
        <dbReference type="SAM" id="Phobius"/>
    </source>
</evidence>
<keyword evidence="1" id="KW-0812">Transmembrane</keyword>
<dbReference type="Pfam" id="PF07693">
    <property type="entry name" value="KAP_NTPase"/>
    <property type="match status" value="1"/>
</dbReference>
<accession>A0A1G7AT61</accession>
<evidence type="ECO:0000313" key="3">
    <source>
        <dbReference type="EMBL" id="SDE17971.1"/>
    </source>
</evidence>
<reference evidence="4" key="1">
    <citation type="submission" date="2016-10" db="EMBL/GenBank/DDBJ databases">
        <authorList>
            <person name="Varghese N."/>
            <person name="Submissions S."/>
        </authorList>
    </citation>
    <scope>NUCLEOTIDE SEQUENCE [LARGE SCALE GENOMIC DNA]</scope>
    <source>
        <strain evidence="4">DSM 18609</strain>
    </source>
</reference>
<feature type="domain" description="KAP NTPase" evidence="2">
    <location>
        <begin position="9"/>
        <end position="127"/>
    </location>
</feature>
<dbReference type="InterPro" id="IPR011646">
    <property type="entry name" value="KAP_P-loop"/>
</dbReference>